<sequence length="224" mass="25842">MKRNVLKTYNIIRAALFGAALLFVSCEEKDSKPLGQLNKNFADRTIVDAFLTYKDSGVITMELKSPLIEEFTLIDSPYTIMRKGVNIKFWNSGKPNPNYLRADWAKIIDRKKFYEGKGNVEMINNDGDTLRTQHIFWDNLNRRIFTEDTVTIKRKDGTINIANHGLTASEDFKEFTLFDNHGVIFFDEAGENKTTPRTKPQLPKQEIPEDMVELNPLMESQEKQ</sequence>
<dbReference type="GO" id="GO:0005886">
    <property type="term" value="C:plasma membrane"/>
    <property type="evidence" value="ECO:0007669"/>
    <property type="project" value="InterPro"/>
</dbReference>
<evidence type="ECO:0000313" key="3">
    <source>
        <dbReference type="Proteomes" id="UP001152599"/>
    </source>
</evidence>
<dbReference type="GO" id="GO:0015221">
    <property type="term" value="F:lipopolysaccharide transmembrane transporter activity"/>
    <property type="evidence" value="ECO:0007669"/>
    <property type="project" value="InterPro"/>
</dbReference>
<organism evidence="2 3">
    <name type="scientific">Profundicola chukchiensis</name>
    <dbReference type="NCBI Taxonomy" id="2961959"/>
    <lineage>
        <taxon>Bacteria</taxon>
        <taxon>Pseudomonadati</taxon>
        <taxon>Bacteroidota</taxon>
        <taxon>Flavobacteriia</taxon>
        <taxon>Flavobacteriales</taxon>
        <taxon>Weeksellaceae</taxon>
        <taxon>Profundicola</taxon>
    </lineage>
</organism>
<protein>
    <submittedName>
        <fullName evidence="2">LPS export ABC transporter periplasmic protein LptC</fullName>
    </submittedName>
</protein>
<proteinExistence type="predicted"/>
<dbReference type="Gene3D" id="2.60.450.10">
    <property type="entry name" value="Lipopolysaccharide (LPS) transport protein A like domain"/>
    <property type="match status" value="1"/>
</dbReference>
<name>A0A9X4MWX4_9FLAO</name>
<dbReference type="Pfam" id="PF06835">
    <property type="entry name" value="LptC"/>
    <property type="match status" value="1"/>
</dbReference>
<evidence type="ECO:0000313" key="2">
    <source>
        <dbReference type="EMBL" id="MDG4945618.1"/>
    </source>
</evidence>
<reference evidence="2" key="1">
    <citation type="submission" date="2022-07" db="EMBL/GenBank/DDBJ databases">
        <title>Description and genome-wide analysis of Profundicola chukchiensis gen. nov., sp. nov., marine bacteria isolated from bottom sediments of the Chukchi Sea.</title>
        <authorList>
            <person name="Romanenko L."/>
            <person name="Otstavnykh N."/>
            <person name="Kurilenko V."/>
            <person name="Eremeev V."/>
            <person name="Velansky P."/>
            <person name="Mikhailov V."/>
            <person name="Isaeva M."/>
        </authorList>
    </citation>
    <scope>NUCLEOTIDE SEQUENCE</scope>
    <source>
        <strain evidence="2">KMM 9713</strain>
    </source>
</reference>
<dbReference type="NCBIfam" id="TIGR04409">
    <property type="entry name" value="LptC_YrbK"/>
    <property type="match status" value="1"/>
</dbReference>
<comment type="caution">
    <text evidence="2">The sequence shown here is derived from an EMBL/GenBank/DDBJ whole genome shotgun (WGS) entry which is preliminary data.</text>
</comment>
<dbReference type="RefSeq" id="WP_304420190.1">
    <property type="nucleotide sequence ID" value="NZ_JANCMU010000001.1"/>
</dbReference>
<accession>A0A9X4MWX4</accession>
<dbReference type="EMBL" id="JANCMU010000001">
    <property type="protein sequence ID" value="MDG4945618.1"/>
    <property type="molecule type" value="Genomic_DNA"/>
</dbReference>
<dbReference type="InterPro" id="IPR010664">
    <property type="entry name" value="LipoPS_assembly_LptC-rel"/>
</dbReference>
<dbReference type="Proteomes" id="UP001152599">
    <property type="component" value="Unassembled WGS sequence"/>
</dbReference>
<dbReference type="PROSITE" id="PS51257">
    <property type="entry name" value="PROKAR_LIPOPROTEIN"/>
    <property type="match status" value="1"/>
</dbReference>
<feature type="region of interest" description="Disordered" evidence="1">
    <location>
        <begin position="190"/>
        <end position="209"/>
    </location>
</feature>
<keyword evidence="3" id="KW-1185">Reference proteome</keyword>
<evidence type="ECO:0000256" key="1">
    <source>
        <dbReference type="SAM" id="MobiDB-lite"/>
    </source>
</evidence>
<gene>
    <name evidence="2" type="primary">lptC</name>
    <name evidence="2" type="ORF">NMK71_04260</name>
</gene>
<dbReference type="AlphaFoldDB" id="A0A9X4MWX4"/>
<dbReference type="InterPro" id="IPR026265">
    <property type="entry name" value="LptC"/>
</dbReference>